<dbReference type="InterPro" id="IPR035919">
    <property type="entry name" value="EAL_sf"/>
</dbReference>
<dbReference type="SUPFAM" id="SSF141868">
    <property type="entry name" value="EAL domain-like"/>
    <property type="match status" value="1"/>
</dbReference>
<sequence>MSRREGPRVQLDDVTPDESAALHAVLAERAVTPVLQPVADVVTGEVVGLEALARGPAGPVERPDRLFAAARAEGLVHDLDDLCRRRAVEVADEAGLSGPFGLFVNVEPEAAPVDVTPGPASVRLLDRGVTVVLELTERDLTGDPGRLLAFAEAARAEGFRIALDDVGAEPASLALMPFLRPEVVKLDLSLVQGRDPGEVAEIVSAVAAYAEQSDAIVLAEGVETADQLATARGLGATLAQGWWVGTPEPAADVVPGLVPPRVPPRFRLRMPEAVPHSPFQTVARSRTARRAPKSLLVAVSRHLERQAAAQGDLAVVLAAYEDAENLTPGSRRRYRDLAASAAFVGVLGRGVAAEPEPGVRGADLLAEDPVNGEWDIAVVGPHFAAALVARDLDPDGDPGDPAREFDHVLTHDRTLVLEVARSLMARVVPHRVRNATDVTDASPVGVASGTRA</sequence>
<dbReference type="PANTHER" id="PTHR33121:SF76">
    <property type="entry name" value="SIGNALING PROTEIN"/>
    <property type="match status" value="1"/>
</dbReference>
<dbReference type="InterPro" id="IPR019278">
    <property type="entry name" value="DICT_dom"/>
</dbReference>
<dbReference type="PANTHER" id="PTHR33121">
    <property type="entry name" value="CYCLIC DI-GMP PHOSPHODIESTERASE PDEF"/>
    <property type="match status" value="1"/>
</dbReference>
<dbReference type="EMBL" id="JASVWF010000002">
    <property type="protein sequence ID" value="MDL5156934.1"/>
    <property type="molecule type" value="Genomic_DNA"/>
</dbReference>
<dbReference type="RefSeq" id="WP_286053304.1">
    <property type="nucleotide sequence ID" value="NZ_JASVWF010000002.1"/>
</dbReference>
<dbReference type="Pfam" id="PF00563">
    <property type="entry name" value="EAL"/>
    <property type="match status" value="1"/>
</dbReference>
<dbReference type="InterPro" id="IPR001633">
    <property type="entry name" value="EAL_dom"/>
</dbReference>
<organism evidence="2 3">
    <name type="scientific">Actinomycetospora termitidis</name>
    <dbReference type="NCBI Taxonomy" id="3053470"/>
    <lineage>
        <taxon>Bacteria</taxon>
        <taxon>Bacillati</taxon>
        <taxon>Actinomycetota</taxon>
        <taxon>Actinomycetes</taxon>
        <taxon>Pseudonocardiales</taxon>
        <taxon>Pseudonocardiaceae</taxon>
        <taxon>Actinomycetospora</taxon>
    </lineage>
</organism>
<name>A0ABT7M8D5_9PSEU</name>
<dbReference type="SMART" id="SM00052">
    <property type="entry name" value="EAL"/>
    <property type="match status" value="1"/>
</dbReference>
<protein>
    <submittedName>
        <fullName evidence="2">EAL domain-containing protein</fullName>
    </submittedName>
</protein>
<evidence type="ECO:0000259" key="1">
    <source>
        <dbReference type="PROSITE" id="PS50883"/>
    </source>
</evidence>
<gene>
    <name evidence="2" type="ORF">QRT03_13280</name>
</gene>
<dbReference type="CDD" id="cd01948">
    <property type="entry name" value="EAL"/>
    <property type="match status" value="1"/>
</dbReference>
<dbReference type="Proteomes" id="UP001231924">
    <property type="component" value="Unassembled WGS sequence"/>
</dbReference>
<feature type="domain" description="EAL" evidence="1">
    <location>
        <begin position="15"/>
        <end position="261"/>
    </location>
</feature>
<comment type="caution">
    <text evidence="2">The sequence shown here is derived from an EMBL/GenBank/DDBJ whole genome shotgun (WGS) entry which is preliminary data.</text>
</comment>
<accession>A0ABT7M8D5</accession>
<dbReference type="Pfam" id="PF10069">
    <property type="entry name" value="DICT"/>
    <property type="match status" value="1"/>
</dbReference>
<dbReference type="PROSITE" id="PS50883">
    <property type="entry name" value="EAL"/>
    <property type="match status" value="1"/>
</dbReference>
<evidence type="ECO:0000313" key="3">
    <source>
        <dbReference type="Proteomes" id="UP001231924"/>
    </source>
</evidence>
<proteinExistence type="predicted"/>
<keyword evidence="3" id="KW-1185">Reference proteome</keyword>
<dbReference type="InterPro" id="IPR050706">
    <property type="entry name" value="Cyclic-di-GMP_PDE-like"/>
</dbReference>
<evidence type="ECO:0000313" key="2">
    <source>
        <dbReference type="EMBL" id="MDL5156934.1"/>
    </source>
</evidence>
<reference evidence="2 3" key="1">
    <citation type="submission" date="2023-06" db="EMBL/GenBank/DDBJ databases">
        <title>Actinomycetospora Odt1-22.</title>
        <authorList>
            <person name="Supong K."/>
        </authorList>
    </citation>
    <scope>NUCLEOTIDE SEQUENCE [LARGE SCALE GENOMIC DNA]</scope>
    <source>
        <strain evidence="2 3">Odt1-22</strain>
    </source>
</reference>
<dbReference type="Gene3D" id="3.20.20.450">
    <property type="entry name" value="EAL domain"/>
    <property type="match status" value="1"/>
</dbReference>